<evidence type="ECO:0000256" key="10">
    <source>
        <dbReference type="ARBA" id="ARBA00023239"/>
    </source>
</evidence>
<dbReference type="SUPFAM" id="SSF51735">
    <property type="entry name" value="NAD(P)-binding Rossmann-fold domains"/>
    <property type="match status" value="1"/>
</dbReference>
<dbReference type="InterPro" id="IPR029045">
    <property type="entry name" value="ClpP/crotonase-like_dom_sf"/>
</dbReference>
<dbReference type="AlphaFoldDB" id="A0A4R5V1P7"/>
<dbReference type="GO" id="GO:0016853">
    <property type="term" value="F:isomerase activity"/>
    <property type="evidence" value="ECO:0007669"/>
    <property type="project" value="UniProtKB-KW"/>
</dbReference>
<keyword evidence="3" id="KW-0276">Fatty acid metabolism</keyword>
<evidence type="ECO:0000256" key="11">
    <source>
        <dbReference type="ARBA" id="ARBA00023268"/>
    </source>
</evidence>
<dbReference type="GO" id="GO:0006635">
    <property type="term" value="P:fatty acid beta-oxidation"/>
    <property type="evidence" value="ECO:0007669"/>
    <property type="project" value="UniProtKB-UniPathway"/>
</dbReference>
<dbReference type="InterPro" id="IPR006176">
    <property type="entry name" value="3-OHacyl-CoA_DH_NAD-bd"/>
</dbReference>
<gene>
    <name evidence="15" type="ORF">E1832_13750</name>
</gene>
<evidence type="ECO:0000256" key="9">
    <source>
        <dbReference type="ARBA" id="ARBA00023235"/>
    </source>
</evidence>
<protein>
    <submittedName>
        <fullName evidence="15">Enoyl-CoA hydratase</fullName>
    </submittedName>
</protein>
<keyword evidence="10" id="KW-0456">Lyase</keyword>
<keyword evidence="16" id="KW-1185">Reference proteome</keyword>
<dbReference type="Gene3D" id="1.10.1040.50">
    <property type="match status" value="1"/>
</dbReference>
<keyword evidence="6" id="KW-0520">NAD</keyword>
<evidence type="ECO:0000256" key="6">
    <source>
        <dbReference type="ARBA" id="ARBA00023027"/>
    </source>
</evidence>
<evidence type="ECO:0000313" key="15">
    <source>
        <dbReference type="EMBL" id="TDK45720.1"/>
    </source>
</evidence>
<evidence type="ECO:0000256" key="12">
    <source>
        <dbReference type="ARBA" id="ARBA00049556"/>
    </source>
</evidence>
<comment type="pathway">
    <text evidence="2">Lipid metabolism; fatty acid beta-oxidation.</text>
</comment>
<dbReference type="CDD" id="cd06558">
    <property type="entry name" value="crotonase-like"/>
    <property type="match status" value="1"/>
</dbReference>
<proteinExistence type="predicted"/>
<comment type="caution">
    <text evidence="15">The sequence shown here is derived from an EMBL/GenBank/DDBJ whole genome shotgun (WGS) entry which is preliminary data.</text>
</comment>
<dbReference type="Proteomes" id="UP000295301">
    <property type="component" value="Unassembled WGS sequence"/>
</dbReference>
<dbReference type="PANTHER" id="PTHR23309">
    <property type="entry name" value="3-HYDROXYACYL-COA DEHYROGENASE"/>
    <property type="match status" value="1"/>
</dbReference>
<dbReference type="PANTHER" id="PTHR23309:SF51">
    <property type="entry name" value="3-HYDROXYACYL-COA DEHYDROGENASE-RELATED"/>
    <property type="match status" value="1"/>
</dbReference>
<dbReference type="GO" id="GO:0004300">
    <property type="term" value="F:enoyl-CoA hydratase activity"/>
    <property type="evidence" value="ECO:0007669"/>
    <property type="project" value="UniProtKB-ARBA"/>
</dbReference>
<dbReference type="InterPro" id="IPR036291">
    <property type="entry name" value="NAD(P)-bd_dom_sf"/>
</dbReference>
<feature type="domain" description="3-hydroxyacyl-CoA dehydrogenase C-terminal" evidence="13">
    <location>
        <begin position="608"/>
        <end position="695"/>
    </location>
</feature>
<keyword evidence="7" id="KW-0443">Lipid metabolism</keyword>
<dbReference type="FunFam" id="1.10.1040.50:FF:000006">
    <property type="entry name" value="Peroxisomal bifunctional enzyme"/>
    <property type="match status" value="1"/>
</dbReference>
<name>A0A4R5V1P7_9RHOB</name>
<dbReference type="Pfam" id="PF00378">
    <property type="entry name" value="ECH_1"/>
    <property type="match status" value="1"/>
</dbReference>
<evidence type="ECO:0000256" key="4">
    <source>
        <dbReference type="ARBA" id="ARBA00022963"/>
    </source>
</evidence>
<comment type="subcellular location">
    <subcellularLocation>
        <location evidence="1">Peroxisome</location>
    </subcellularLocation>
</comment>
<feature type="domain" description="3-hydroxyacyl-CoA dehydrogenase C-terminal" evidence="13">
    <location>
        <begin position="475"/>
        <end position="573"/>
    </location>
</feature>
<evidence type="ECO:0000256" key="1">
    <source>
        <dbReference type="ARBA" id="ARBA00004275"/>
    </source>
</evidence>
<keyword evidence="11" id="KW-0511">Multifunctional enzyme</keyword>
<dbReference type="FunFam" id="3.40.50.720:FF:000009">
    <property type="entry name" value="Fatty oxidation complex, alpha subunit"/>
    <property type="match status" value="1"/>
</dbReference>
<evidence type="ECO:0000313" key="16">
    <source>
        <dbReference type="Proteomes" id="UP000295301"/>
    </source>
</evidence>
<keyword evidence="8" id="KW-0576">Peroxisome</keyword>
<dbReference type="GO" id="GO:0070403">
    <property type="term" value="F:NAD+ binding"/>
    <property type="evidence" value="ECO:0007669"/>
    <property type="project" value="InterPro"/>
</dbReference>
<evidence type="ECO:0000259" key="14">
    <source>
        <dbReference type="Pfam" id="PF02737"/>
    </source>
</evidence>
<feature type="domain" description="3-hydroxyacyl-CoA dehydrogenase NAD binding" evidence="14">
    <location>
        <begin position="295"/>
        <end position="470"/>
    </location>
</feature>
<evidence type="ECO:0000256" key="5">
    <source>
        <dbReference type="ARBA" id="ARBA00023002"/>
    </source>
</evidence>
<dbReference type="SUPFAM" id="SSF48179">
    <property type="entry name" value="6-phosphogluconate dehydrogenase C-terminal domain-like"/>
    <property type="match status" value="2"/>
</dbReference>
<accession>A0A4R5V1P7</accession>
<dbReference type="InterPro" id="IPR001753">
    <property type="entry name" value="Enoyl-CoA_hydra/iso"/>
</dbReference>
<dbReference type="InterPro" id="IPR006108">
    <property type="entry name" value="3HC_DH_C"/>
</dbReference>
<dbReference type="Gene3D" id="3.90.226.10">
    <property type="entry name" value="2-enoyl-CoA Hydratase, Chain A, domain 1"/>
    <property type="match status" value="1"/>
</dbReference>
<dbReference type="RefSeq" id="WP_133360335.1">
    <property type="nucleotide sequence ID" value="NZ_SMUV01000068.1"/>
</dbReference>
<evidence type="ECO:0000256" key="8">
    <source>
        <dbReference type="ARBA" id="ARBA00023140"/>
    </source>
</evidence>
<sequence>MSKAELHRDGRLGILRIDNPPVNAIAPDLVTAMDAALTAFEADTSLAALVIECAGRTFVAGGDIAAFDDPSFSAGPFNALLARIEASDRPVVAALFGTVLGGGLELALACHARVATPTTRLGLPEITLGLIPGSLGTQRLPRLAGVAKACEMITSGKPISASAAAAAGIVDKLAEDHALAARELALHLAGSGAPIRRTRALIAPDADTAGAVIAEARRAAQARPWLPALAAVADCLAASVQKSFPDGEGVEARAFSDLVRTPQSRAMRHLFFAERAAQKIPGLSRDAERRTISRVGILGVGTMGAGIAMCFANAGYPLHLVETSQDGLDRGKGLIAAAYASTVTRGLISEDQAQARIGLMTGSTDMADLSDCDIVVEAVFEDMELKLSVARKLGAVCKLGAIIATNTSTLDVDRIARETGRAGDVLGTHFFSPAHIMKLLEVVRGKDTAPEVLATVMELSRRIRKTAVVSGVCYGFIGNRMAEVYMRESEAMQLEGAVPSQIDGVAENPAFLGMAMGPSRMLDMAGVDVGARTVVEWIKSGKGPQDPAYRILARTLYEHGQHGQKTGQGYYRYDNRKAVHSDDTQKLCRDLAQAHGVTRRAAIPDEEILERLLYPMINEAALILEDGIAYRPGDIDIVWTAGYGFPAWRGGPVFMADEIGLKTIVARMDHYAAALGNEHGYWTVAPLLRHLAETNSRLSDWQRHI</sequence>
<dbReference type="Pfam" id="PF02737">
    <property type="entry name" value="3HCDH_N"/>
    <property type="match status" value="1"/>
</dbReference>
<dbReference type="EMBL" id="SMUV01000068">
    <property type="protein sequence ID" value="TDK45720.1"/>
    <property type="molecule type" value="Genomic_DNA"/>
</dbReference>
<dbReference type="Pfam" id="PF00725">
    <property type="entry name" value="3HCDH"/>
    <property type="match status" value="2"/>
</dbReference>
<dbReference type="Gene3D" id="3.40.50.720">
    <property type="entry name" value="NAD(P)-binding Rossmann-like Domain"/>
    <property type="match status" value="1"/>
</dbReference>
<keyword evidence="5" id="KW-0560">Oxidoreductase</keyword>
<keyword evidence="9" id="KW-0413">Isomerase</keyword>
<evidence type="ECO:0000256" key="2">
    <source>
        <dbReference type="ARBA" id="ARBA00005005"/>
    </source>
</evidence>
<evidence type="ECO:0000259" key="13">
    <source>
        <dbReference type="Pfam" id="PF00725"/>
    </source>
</evidence>
<dbReference type="SUPFAM" id="SSF52096">
    <property type="entry name" value="ClpP/crotonase"/>
    <property type="match status" value="1"/>
</dbReference>
<reference evidence="15 16" key="1">
    <citation type="submission" date="2019-03" db="EMBL/GenBank/DDBJ databases">
        <title>Ruegeria lutea sp. nov., a novel strain, isolated from marine sediment, the Masan Bay, South Korea.</title>
        <authorList>
            <person name="Kim J."/>
            <person name="Kim D.-Y."/>
            <person name="Lee S.-S."/>
        </authorList>
    </citation>
    <scope>NUCLEOTIDE SEQUENCE [LARGE SCALE GENOMIC DNA]</scope>
    <source>
        <strain evidence="15 16">318-1</strain>
    </source>
</reference>
<keyword evidence="4" id="KW-0442">Lipid degradation</keyword>
<evidence type="ECO:0000256" key="3">
    <source>
        <dbReference type="ARBA" id="ARBA00022832"/>
    </source>
</evidence>
<dbReference type="InterPro" id="IPR008927">
    <property type="entry name" value="6-PGluconate_DH-like_C_sf"/>
</dbReference>
<dbReference type="OrthoDB" id="9771883at2"/>
<dbReference type="UniPathway" id="UPA00659"/>
<dbReference type="GO" id="GO:0003857">
    <property type="term" value="F:(3S)-3-hydroxyacyl-CoA dehydrogenase (NAD+) activity"/>
    <property type="evidence" value="ECO:0007669"/>
    <property type="project" value="UniProtKB-EC"/>
</dbReference>
<organism evidence="15 16">
    <name type="scientific">Antarcticimicrobium luteum</name>
    <dbReference type="NCBI Taxonomy" id="2547397"/>
    <lineage>
        <taxon>Bacteria</taxon>
        <taxon>Pseudomonadati</taxon>
        <taxon>Pseudomonadota</taxon>
        <taxon>Alphaproteobacteria</taxon>
        <taxon>Rhodobacterales</taxon>
        <taxon>Paracoccaceae</taxon>
        <taxon>Antarcticimicrobium</taxon>
    </lineage>
</organism>
<evidence type="ECO:0000256" key="7">
    <source>
        <dbReference type="ARBA" id="ARBA00023098"/>
    </source>
</evidence>
<comment type="catalytic activity">
    <reaction evidence="12">
        <text>a (3S)-3-hydroxyacyl-CoA + NAD(+) = a 3-oxoacyl-CoA + NADH + H(+)</text>
        <dbReference type="Rhea" id="RHEA:22432"/>
        <dbReference type="ChEBI" id="CHEBI:15378"/>
        <dbReference type="ChEBI" id="CHEBI:57318"/>
        <dbReference type="ChEBI" id="CHEBI:57540"/>
        <dbReference type="ChEBI" id="CHEBI:57945"/>
        <dbReference type="ChEBI" id="CHEBI:90726"/>
        <dbReference type="EC" id="1.1.1.35"/>
    </reaction>
</comment>